<keyword evidence="6 9" id="KW-0863">Zinc-finger</keyword>
<sequence length="870" mass="95589">MMYEAKDRQKFISEAQCLRDMQHKMDSDYQACLRRQEQKREHAEKNRDQPSKQDLRPSLCSSHSHERTRISGMPPSRQNTVGEVSVCEQRSADKPSGTNPESKLPAIDQISAKKKQKASMGPKKREKIVWGPSKMTPAAQTQTLPRKKLNLGRLPASPGLQSQRWPEERCRPTSFLQATPQVVEGSGPTSALSMIGCREMLSGSEPVMRPEGTGWPSEKRQSLERRHLAQSSQLDRNQETPGQVIKDRNALPQAQQPSALPTAIRGTPSEANGQCLRTSSTGCSRKPPPRCRAEEFLSVRGYRSGETSGESGDPEDDDDDPWLEEESLHFQFQMRPSAFVPKSSRRTGVSAAPAETQLLDDEFGSGRANSLRRSDASYPAVRQSSLREVAPEEAPGDQNPLRNPKIANGDSVAEGHEAKGEREMPSFTPQVTKADTSTESCFNVTAFPTTGSRGESRSGHGYDRERQTHETCPRAYDSLPPGRPAAPRSLLNPAHNTLRPLPPCPPRGEVPGGVFLPPASLQILDSDSSARFNTLRPLSPIRSRLSSAGAGNQDVSGLLASSVEDDTSFSGEQAENSLTSSPRLPVVPEDPEASTSSGDPPGCPPPRMDFPGLLPLADSVQEEMSIVFTVSDLNAKEAPKTRADPENLKKLQESLLEETSEEEGDSCRICLMAEGSPSNPLLEPCGCVGSLQFVHRECLKTWLEAKITAGAELGAVKTCEMCKQGLKVDLSHFNVLDYYHKHQQSQVQNELLNSGLYLFLLLHLYEQRFEELMRLNYSQAARERILTRETVRKTASTPAKAGSSNEGPRSGFSGREARLGRWGPILVSSSSSSKPHLGRALPDYGLPLHHSPPRTAGWQTLRGKQILFFF</sequence>
<comment type="pathway">
    <text evidence="2">Protein modification; protein ubiquitination.</text>
</comment>
<dbReference type="Bgee" id="ENSOANG00000009420">
    <property type="expression patterns" value="Expressed in testis and 7 other cell types or tissues"/>
</dbReference>
<reference evidence="13" key="2">
    <citation type="submission" date="2025-08" db="UniProtKB">
        <authorList>
            <consortium name="Ensembl"/>
        </authorList>
    </citation>
    <scope>IDENTIFICATION</scope>
    <source>
        <strain evidence="13">Glennie</strain>
    </source>
</reference>
<evidence type="ECO:0000256" key="1">
    <source>
        <dbReference type="ARBA" id="ARBA00000900"/>
    </source>
</evidence>
<dbReference type="PROSITE" id="PS50089">
    <property type="entry name" value="ZF_RING_2"/>
    <property type="match status" value="1"/>
</dbReference>
<feature type="compositionally biased region" description="Basic and acidic residues" evidence="10">
    <location>
        <begin position="217"/>
        <end position="227"/>
    </location>
</feature>
<feature type="compositionally biased region" description="Polar residues" evidence="10">
    <location>
        <begin position="269"/>
        <end position="283"/>
    </location>
</feature>
<feature type="compositionally biased region" description="Basic and acidic residues" evidence="10">
    <location>
        <begin position="34"/>
        <end position="55"/>
    </location>
</feature>
<dbReference type="SUPFAM" id="SSF57850">
    <property type="entry name" value="RING/U-box"/>
    <property type="match status" value="1"/>
</dbReference>
<feature type="region of interest" description="Disordered" evidence="10">
    <location>
        <begin position="791"/>
        <end position="815"/>
    </location>
</feature>
<feature type="compositionally biased region" description="Polar residues" evidence="10">
    <location>
        <begin position="229"/>
        <end position="241"/>
    </location>
</feature>
<dbReference type="PROSITE" id="PS51292">
    <property type="entry name" value="ZF_RING_CH"/>
    <property type="match status" value="1"/>
</dbReference>
<feature type="region of interest" description="Disordered" evidence="10">
    <location>
        <begin position="24"/>
        <end position="104"/>
    </location>
</feature>
<proteinExistence type="predicted"/>
<reference evidence="13" key="3">
    <citation type="submission" date="2025-09" db="UniProtKB">
        <authorList>
            <consortium name="Ensembl"/>
        </authorList>
    </citation>
    <scope>IDENTIFICATION</scope>
    <source>
        <strain evidence="13">Glennie</strain>
    </source>
</reference>
<dbReference type="PANTHER" id="PTHR14471:SF5">
    <property type="entry name" value="E3 UBIQUITIN-PROTEIN LIGASE MARCHF10-RELATED"/>
    <property type="match status" value="1"/>
</dbReference>
<comment type="catalytic activity">
    <reaction evidence="1">
        <text>S-ubiquitinyl-[E2 ubiquitin-conjugating enzyme]-L-cysteine + [acceptor protein]-L-lysine = [E2 ubiquitin-conjugating enzyme]-L-cysteine + N(6)-ubiquitinyl-[acceptor protein]-L-lysine.</text>
        <dbReference type="EC" id="2.3.2.27"/>
    </reaction>
</comment>
<dbReference type="FunCoup" id="A0A6I8MXP6">
    <property type="interactions" value="18"/>
</dbReference>
<dbReference type="InParanoid" id="A0A6I8MXP6"/>
<evidence type="ECO:0000256" key="6">
    <source>
        <dbReference type="ARBA" id="ARBA00022771"/>
    </source>
</evidence>
<dbReference type="InterPro" id="IPR011016">
    <property type="entry name" value="Znf_RING-CH"/>
</dbReference>
<evidence type="ECO:0000259" key="12">
    <source>
        <dbReference type="PROSITE" id="PS51292"/>
    </source>
</evidence>
<feature type="compositionally biased region" description="Polar residues" evidence="10">
    <location>
        <begin position="568"/>
        <end position="582"/>
    </location>
</feature>
<feature type="compositionally biased region" description="Acidic residues" evidence="10">
    <location>
        <begin position="312"/>
        <end position="325"/>
    </location>
</feature>
<feature type="region of interest" description="Disordered" evidence="10">
    <location>
        <begin position="204"/>
        <end position="426"/>
    </location>
</feature>
<evidence type="ECO:0000313" key="14">
    <source>
        <dbReference type="Proteomes" id="UP000002279"/>
    </source>
</evidence>
<evidence type="ECO:0000256" key="3">
    <source>
        <dbReference type="ARBA" id="ARBA00012483"/>
    </source>
</evidence>
<feature type="domain" description="RING-CH-type" evidence="12">
    <location>
        <begin position="659"/>
        <end position="729"/>
    </location>
</feature>
<evidence type="ECO:0000256" key="5">
    <source>
        <dbReference type="ARBA" id="ARBA00022723"/>
    </source>
</evidence>
<dbReference type="SMART" id="SM00744">
    <property type="entry name" value="RINGv"/>
    <property type="match status" value="1"/>
</dbReference>
<evidence type="ECO:0000256" key="9">
    <source>
        <dbReference type="PROSITE-ProRule" id="PRU00175"/>
    </source>
</evidence>
<keyword evidence="4" id="KW-0808">Transferase</keyword>
<keyword evidence="7" id="KW-0833">Ubl conjugation pathway</keyword>
<feature type="compositionally biased region" description="Basic and acidic residues" evidence="10">
    <location>
        <begin position="454"/>
        <end position="472"/>
    </location>
</feature>
<dbReference type="GeneTree" id="ENSGT00530000063836"/>
<dbReference type="Proteomes" id="UP000002279">
    <property type="component" value="Chromosome 11"/>
</dbReference>
<dbReference type="Ensembl" id="ENSOANT00000058599.1">
    <property type="protein sequence ID" value="ENSOANP00000033500.1"/>
    <property type="gene ID" value="ENSOANG00000009420.3"/>
</dbReference>
<dbReference type="InterPro" id="IPR052297">
    <property type="entry name" value="RING-CH-type_E3_ubiq-ligase"/>
</dbReference>
<dbReference type="OMA" id="HDYERDW"/>
<organism evidence="13 14">
    <name type="scientific">Ornithorhynchus anatinus</name>
    <name type="common">Duckbill platypus</name>
    <dbReference type="NCBI Taxonomy" id="9258"/>
    <lineage>
        <taxon>Eukaryota</taxon>
        <taxon>Metazoa</taxon>
        <taxon>Chordata</taxon>
        <taxon>Craniata</taxon>
        <taxon>Vertebrata</taxon>
        <taxon>Euteleostomi</taxon>
        <taxon>Mammalia</taxon>
        <taxon>Monotremata</taxon>
        <taxon>Ornithorhynchidae</taxon>
        <taxon>Ornithorhynchus</taxon>
    </lineage>
</organism>
<dbReference type="EC" id="2.3.2.27" evidence="3"/>
<dbReference type="GO" id="GO:0061630">
    <property type="term" value="F:ubiquitin protein ligase activity"/>
    <property type="evidence" value="ECO:0007669"/>
    <property type="project" value="UniProtKB-EC"/>
</dbReference>
<gene>
    <name evidence="13" type="primary">MARCHF10</name>
</gene>
<dbReference type="PANTHER" id="PTHR14471">
    <property type="entry name" value="MARCH7/10 E3 UBIQUITIN PROTEIN LIGASE FAMILY MEMBER"/>
    <property type="match status" value="1"/>
</dbReference>
<evidence type="ECO:0000259" key="11">
    <source>
        <dbReference type="PROSITE" id="PS50089"/>
    </source>
</evidence>
<dbReference type="Gene3D" id="3.30.40.10">
    <property type="entry name" value="Zinc/RING finger domain, C3HC4 (zinc finger)"/>
    <property type="match status" value="1"/>
</dbReference>
<accession>A0A6I8MXP6</accession>
<evidence type="ECO:0000256" key="2">
    <source>
        <dbReference type="ARBA" id="ARBA00004906"/>
    </source>
</evidence>
<feature type="compositionally biased region" description="Polar residues" evidence="10">
    <location>
        <begin position="793"/>
        <end position="807"/>
    </location>
</feature>
<evidence type="ECO:0000256" key="8">
    <source>
        <dbReference type="ARBA" id="ARBA00022833"/>
    </source>
</evidence>
<dbReference type="InterPro" id="IPR001841">
    <property type="entry name" value="Znf_RING"/>
</dbReference>
<protein>
    <recommendedName>
        <fullName evidence="3">RING-type E3 ubiquitin transferase</fullName>
        <ecNumber evidence="3">2.3.2.27</ecNumber>
    </recommendedName>
</protein>
<evidence type="ECO:0000256" key="4">
    <source>
        <dbReference type="ARBA" id="ARBA00022679"/>
    </source>
</evidence>
<keyword evidence="8" id="KW-0862">Zinc</keyword>
<evidence type="ECO:0000256" key="10">
    <source>
        <dbReference type="SAM" id="MobiDB-lite"/>
    </source>
</evidence>
<feature type="domain" description="RING-type" evidence="11">
    <location>
        <begin position="667"/>
        <end position="723"/>
    </location>
</feature>
<dbReference type="Pfam" id="PF12906">
    <property type="entry name" value="RINGv"/>
    <property type="match status" value="1"/>
</dbReference>
<keyword evidence="14" id="KW-1185">Reference proteome</keyword>
<keyword evidence="5" id="KW-0479">Metal-binding</keyword>
<feature type="compositionally biased region" description="Basic and acidic residues" evidence="10">
    <location>
        <begin position="413"/>
        <end position="424"/>
    </location>
</feature>
<feature type="region of interest" description="Disordered" evidence="10">
    <location>
        <begin position="445"/>
        <end position="479"/>
    </location>
</feature>
<evidence type="ECO:0000256" key="7">
    <source>
        <dbReference type="ARBA" id="ARBA00022786"/>
    </source>
</evidence>
<dbReference type="GO" id="GO:0008270">
    <property type="term" value="F:zinc ion binding"/>
    <property type="evidence" value="ECO:0007669"/>
    <property type="project" value="UniProtKB-KW"/>
</dbReference>
<evidence type="ECO:0000313" key="13">
    <source>
        <dbReference type="Ensembl" id="ENSOANP00000033500.1"/>
    </source>
</evidence>
<dbReference type="InterPro" id="IPR013083">
    <property type="entry name" value="Znf_RING/FYVE/PHD"/>
</dbReference>
<name>A0A6I8MXP6_ORNAN</name>
<dbReference type="AlphaFoldDB" id="A0A6I8MXP6"/>
<reference evidence="13 14" key="1">
    <citation type="journal article" date="2008" name="Nature">
        <title>Genome analysis of the platypus reveals unique signatures of evolution.</title>
        <authorList>
            <person name="Warren W.C."/>
            <person name="Hillier L.W."/>
            <person name="Marshall Graves J.A."/>
            <person name="Birney E."/>
            <person name="Ponting C.P."/>
            <person name="Grutzner F."/>
            <person name="Belov K."/>
            <person name="Miller W."/>
            <person name="Clarke L."/>
            <person name="Chinwalla A.T."/>
            <person name="Yang S.P."/>
            <person name="Heger A."/>
            <person name="Locke D.P."/>
            <person name="Miethke P."/>
            <person name="Waters P.D."/>
            <person name="Veyrunes F."/>
            <person name="Fulton L."/>
            <person name="Fulton B."/>
            <person name="Graves T."/>
            <person name="Wallis J."/>
            <person name="Puente X.S."/>
            <person name="Lopez-Otin C."/>
            <person name="Ordonez G.R."/>
            <person name="Eichler E.E."/>
            <person name="Chen L."/>
            <person name="Cheng Z."/>
            <person name="Deakin J.E."/>
            <person name="Alsop A."/>
            <person name="Thompson K."/>
            <person name="Kirby P."/>
            <person name="Papenfuss A.T."/>
            <person name="Wakefield M.J."/>
            <person name="Olender T."/>
            <person name="Lancet D."/>
            <person name="Huttley G.A."/>
            <person name="Smit A.F."/>
            <person name="Pask A."/>
            <person name="Temple-Smith P."/>
            <person name="Batzer M.A."/>
            <person name="Walker J.A."/>
            <person name="Konkel M.K."/>
            <person name="Harris R.S."/>
            <person name="Whittington C.M."/>
            <person name="Wong E.S."/>
            <person name="Gemmell N.J."/>
            <person name="Buschiazzo E."/>
            <person name="Vargas Jentzsch I.M."/>
            <person name="Merkel A."/>
            <person name="Schmitz J."/>
            <person name="Zemann A."/>
            <person name="Churakov G."/>
            <person name="Kriegs J.O."/>
            <person name="Brosius J."/>
            <person name="Murchison E.P."/>
            <person name="Sachidanandam R."/>
            <person name="Smith C."/>
            <person name="Hannon G.J."/>
            <person name="Tsend-Ayush E."/>
            <person name="McMillan D."/>
            <person name="Attenborough R."/>
            <person name="Rens W."/>
            <person name="Ferguson-Smith M."/>
            <person name="Lefevre C.M."/>
            <person name="Sharp J.A."/>
            <person name="Nicholas K.R."/>
            <person name="Ray D.A."/>
            <person name="Kube M."/>
            <person name="Reinhardt R."/>
            <person name="Pringle T.H."/>
            <person name="Taylor J."/>
            <person name="Jones R.C."/>
            <person name="Nixon B."/>
            <person name="Dacheux J.L."/>
            <person name="Niwa H."/>
            <person name="Sekita Y."/>
            <person name="Huang X."/>
            <person name="Stark A."/>
            <person name="Kheradpour P."/>
            <person name="Kellis M."/>
            <person name="Flicek P."/>
            <person name="Chen Y."/>
            <person name="Webber C."/>
            <person name="Hardison R."/>
            <person name="Nelson J."/>
            <person name="Hallsworth-Pepin K."/>
            <person name="Delehaunty K."/>
            <person name="Markovic C."/>
            <person name="Minx P."/>
            <person name="Feng Y."/>
            <person name="Kremitzki C."/>
            <person name="Mitreva M."/>
            <person name="Glasscock J."/>
            <person name="Wylie T."/>
            <person name="Wohldmann P."/>
            <person name="Thiru P."/>
            <person name="Nhan M.N."/>
            <person name="Pohl C.S."/>
            <person name="Smith S.M."/>
            <person name="Hou S."/>
            <person name="Nefedov M."/>
            <person name="de Jong P.J."/>
            <person name="Renfree M.B."/>
            <person name="Mardis E.R."/>
            <person name="Wilson R.K."/>
        </authorList>
    </citation>
    <scope>NUCLEOTIDE SEQUENCE [LARGE SCALE GENOMIC DNA]</scope>
    <source>
        <strain evidence="13 14">Glennie</strain>
    </source>
</reference>
<feature type="region of interest" description="Disordered" evidence="10">
    <location>
        <begin position="563"/>
        <end position="612"/>
    </location>
</feature>